<dbReference type="Proteomes" id="UP000008311">
    <property type="component" value="Unassembled WGS sequence"/>
</dbReference>
<accession>B9R7M5</accession>
<feature type="compositionally biased region" description="Low complexity" evidence="1">
    <location>
        <begin position="11"/>
        <end position="23"/>
    </location>
</feature>
<feature type="compositionally biased region" description="Polar residues" evidence="1">
    <location>
        <begin position="1"/>
        <end position="10"/>
    </location>
</feature>
<dbReference type="PANTHER" id="PTHR35324">
    <property type="entry name" value="BNAA08G03750D PROTEIN"/>
    <property type="match status" value="1"/>
</dbReference>
<keyword evidence="3" id="KW-1185">Reference proteome</keyword>
<evidence type="ECO:0000256" key="1">
    <source>
        <dbReference type="SAM" id="MobiDB-lite"/>
    </source>
</evidence>
<sequence>MSFLVSKTQPALSEAENNAANNSTEDQEDQEMLCGARVTTHVHLKPAHSSQTLDKDVVLRRIRQRKCANKVRSVLQGFLGFPTSSKPDKVSVRWVDDAFAAP</sequence>
<dbReference type="InParanoid" id="B9R7M5"/>
<proteinExistence type="predicted"/>
<protein>
    <submittedName>
        <fullName evidence="2">Uncharacterized protein</fullName>
    </submittedName>
</protein>
<organism evidence="2 3">
    <name type="scientific">Ricinus communis</name>
    <name type="common">Castor bean</name>
    <dbReference type="NCBI Taxonomy" id="3988"/>
    <lineage>
        <taxon>Eukaryota</taxon>
        <taxon>Viridiplantae</taxon>
        <taxon>Streptophyta</taxon>
        <taxon>Embryophyta</taxon>
        <taxon>Tracheophyta</taxon>
        <taxon>Spermatophyta</taxon>
        <taxon>Magnoliopsida</taxon>
        <taxon>eudicotyledons</taxon>
        <taxon>Gunneridae</taxon>
        <taxon>Pentapetalae</taxon>
        <taxon>rosids</taxon>
        <taxon>fabids</taxon>
        <taxon>Malpighiales</taxon>
        <taxon>Euphorbiaceae</taxon>
        <taxon>Acalyphoideae</taxon>
        <taxon>Acalypheae</taxon>
        <taxon>Ricinus</taxon>
    </lineage>
</organism>
<gene>
    <name evidence="2" type="ORF">RCOM_1593160</name>
</gene>
<evidence type="ECO:0000313" key="3">
    <source>
        <dbReference type="Proteomes" id="UP000008311"/>
    </source>
</evidence>
<dbReference type="EMBL" id="EQ973772">
    <property type="protein sequence ID" value="EEF52505.1"/>
    <property type="molecule type" value="Genomic_DNA"/>
</dbReference>
<evidence type="ECO:0000313" key="2">
    <source>
        <dbReference type="EMBL" id="EEF52505.1"/>
    </source>
</evidence>
<dbReference type="AlphaFoldDB" id="B9R7M5"/>
<reference evidence="3" key="1">
    <citation type="journal article" date="2010" name="Nat. Biotechnol.">
        <title>Draft genome sequence of the oilseed species Ricinus communis.</title>
        <authorList>
            <person name="Chan A.P."/>
            <person name="Crabtree J."/>
            <person name="Zhao Q."/>
            <person name="Lorenzi H."/>
            <person name="Orvis J."/>
            <person name="Puiu D."/>
            <person name="Melake-Berhan A."/>
            <person name="Jones K.M."/>
            <person name="Redman J."/>
            <person name="Chen G."/>
            <person name="Cahoon E.B."/>
            <person name="Gedil M."/>
            <person name="Stanke M."/>
            <person name="Haas B.J."/>
            <person name="Wortman J.R."/>
            <person name="Fraser-Liggett C.M."/>
            <person name="Ravel J."/>
            <person name="Rabinowicz P.D."/>
        </authorList>
    </citation>
    <scope>NUCLEOTIDE SEQUENCE [LARGE SCALE GENOMIC DNA]</scope>
    <source>
        <strain evidence="3">cv. Hale</strain>
    </source>
</reference>
<dbReference type="eggNOG" id="ENOG502SCGT">
    <property type="taxonomic scope" value="Eukaryota"/>
</dbReference>
<feature type="region of interest" description="Disordered" evidence="1">
    <location>
        <begin position="1"/>
        <end position="31"/>
    </location>
</feature>
<dbReference type="PANTHER" id="PTHR35324:SF4">
    <property type="entry name" value="EXPRESSED PROTEIN"/>
    <property type="match status" value="1"/>
</dbReference>
<name>B9R7M5_RICCO</name>